<dbReference type="RefSeq" id="WP_134531647.1">
    <property type="nucleotide sequence ID" value="NZ_SOFG01000001.1"/>
</dbReference>
<evidence type="ECO:0008006" key="4">
    <source>
        <dbReference type="Google" id="ProtNLM"/>
    </source>
</evidence>
<sequence>MDEAQAVRTPRALWLALVAIALGIAWFLCGGASSASATNLLPDTPPVADASAPAPPTASVPVAPALAAAEPVLPAVPAAAVPPAISAAPDSRAPSLSVETVVGDAASAVTEAVASDIDRLVSVSETAGAPIVAALVALTPPVTIPAVTLPTVSIPAATAPTASTAVAPPTSAVGPSADAAQADSAPADPSATAAFESLTPPGAAASAAATPLGAPGHPVDLPQPAPATAAAGGAGLMSVVANNAAAGGVSAEAARLTPEDDALPSSLATSPGSSPA</sequence>
<name>A0ABY2IHI8_9MICO</name>
<keyword evidence="3" id="KW-1185">Reference proteome</keyword>
<feature type="region of interest" description="Disordered" evidence="1">
    <location>
        <begin position="164"/>
        <end position="226"/>
    </location>
</feature>
<comment type="caution">
    <text evidence="2">The sequence shown here is derived from an EMBL/GenBank/DDBJ whole genome shotgun (WGS) entry which is preliminary data.</text>
</comment>
<dbReference type="EMBL" id="SOFG01000001">
    <property type="protein sequence ID" value="TFB91296.1"/>
    <property type="molecule type" value="Genomic_DNA"/>
</dbReference>
<reference evidence="2 3" key="1">
    <citation type="submission" date="2019-03" db="EMBL/GenBank/DDBJ databases">
        <title>Genomics of glacier-inhabiting Cryobacterium strains.</title>
        <authorList>
            <person name="Liu Q."/>
            <person name="Xin Y.-H."/>
        </authorList>
    </citation>
    <scope>NUCLEOTIDE SEQUENCE [LARGE SCALE GENOMIC DNA]</scope>
    <source>
        <strain evidence="2 3">MDB2-B</strain>
    </source>
</reference>
<evidence type="ECO:0000313" key="2">
    <source>
        <dbReference type="EMBL" id="TFB91296.1"/>
    </source>
</evidence>
<feature type="region of interest" description="Disordered" evidence="1">
    <location>
        <begin position="247"/>
        <end position="276"/>
    </location>
</feature>
<accession>A0ABY2IHI8</accession>
<evidence type="ECO:0000313" key="3">
    <source>
        <dbReference type="Proteomes" id="UP000297608"/>
    </source>
</evidence>
<feature type="compositionally biased region" description="Polar residues" evidence="1">
    <location>
        <begin position="266"/>
        <end position="276"/>
    </location>
</feature>
<feature type="compositionally biased region" description="Low complexity" evidence="1">
    <location>
        <begin position="164"/>
        <end position="215"/>
    </location>
</feature>
<organism evidence="2 3">
    <name type="scientific">Cryobacterium algoricola</name>
    <dbReference type="NCBI Taxonomy" id="1259183"/>
    <lineage>
        <taxon>Bacteria</taxon>
        <taxon>Bacillati</taxon>
        <taxon>Actinomycetota</taxon>
        <taxon>Actinomycetes</taxon>
        <taxon>Micrococcales</taxon>
        <taxon>Microbacteriaceae</taxon>
        <taxon>Cryobacterium</taxon>
    </lineage>
</organism>
<dbReference type="Proteomes" id="UP000297608">
    <property type="component" value="Unassembled WGS sequence"/>
</dbReference>
<proteinExistence type="predicted"/>
<evidence type="ECO:0000256" key="1">
    <source>
        <dbReference type="SAM" id="MobiDB-lite"/>
    </source>
</evidence>
<protein>
    <recommendedName>
        <fullName evidence="4">Meckel syndrome type 1 protein</fullName>
    </recommendedName>
</protein>
<gene>
    <name evidence="2" type="ORF">E3O44_00065</name>
</gene>